<evidence type="ECO:0000313" key="2">
    <source>
        <dbReference type="EMBL" id="RCK48328.1"/>
    </source>
</evidence>
<feature type="transmembrane region" description="Helical" evidence="1">
    <location>
        <begin position="159"/>
        <end position="181"/>
    </location>
</feature>
<feature type="transmembrane region" description="Helical" evidence="1">
    <location>
        <begin position="267"/>
        <end position="287"/>
    </location>
</feature>
<keyword evidence="1" id="KW-1133">Transmembrane helix</keyword>
<feature type="transmembrane region" description="Helical" evidence="1">
    <location>
        <begin position="46"/>
        <end position="68"/>
    </location>
</feature>
<feature type="transmembrane region" description="Helical" evidence="1">
    <location>
        <begin position="12"/>
        <end position="34"/>
    </location>
</feature>
<dbReference type="RefSeq" id="WP_114089032.1">
    <property type="nucleotide sequence ID" value="NZ_JPWH01000011.1"/>
</dbReference>
<feature type="transmembrane region" description="Helical" evidence="1">
    <location>
        <begin position="193"/>
        <end position="213"/>
    </location>
</feature>
<feature type="transmembrane region" description="Helical" evidence="1">
    <location>
        <begin position="299"/>
        <end position="315"/>
    </location>
</feature>
<gene>
    <name evidence="2" type="ORF">TH25_14815</name>
</gene>
<keyword evidence="1" id="KW-0472">Membrane</keyword>
<dbReference type="OrthoDB" id="7366862at2"/>
<evidence type="ECO:0000313" key="3">
    <source>
        <dbReference type="Proteomes" id="UP000252517"/>
    </source>
</evidence>
<name>A0A367X3S5_9PROT</name>
<feature type="transmembrane region" description="Helical" evidence="1">
    <location>
        <begin position="80"/>
        <end position="99"/>
    </location>
</feature>
<feature type="transmembrane region" description="Helical" evidence="1">
    <location>
        <begin position="233"/>
        <end position="255"/>
    </location>
</feature>
<feature type="transmembrane region" description="Helical" evidence="1">
    <location>
        <begin position="352"/>
        <end position="373"/>
    </location>
</feature>
<feature type="transmembrane region" description="Helical" evidence="1">
    <location>
        <begin position="327"/>
        <end position="346"/>
    </location>
</feature>
<evidence type="ECO:0008006" key="4">
    <source>
        <dbReference type="Google" id="ProtNLM"/>
    </source>
</evidence>
<dbReference type="AlphaFoldDB" id="A0A367X3S5"/>
<sequence>MDNGLARDNRHAPLWLIASTVLNRAGGLIILLILGHGFAPDLLARYFAALVAITVAVSLTQAGCGPLLVRLAQYRQWQSVGLIVMLRLIIAGIAIVLIAPNLPPVAWPVLIMPLAASLSPDWFVTARLQFHKILIIGALGQAAGIVVALYATTYATAPFWLYATAPAISLTSGIASFFFAFDKPSRPAPPPTSHLPASIWPQLIGFTLLVGLLPNIDMALLPATLPTTERDALLLVHRLLLLGAALISAISGVLFAQNRQDKIRDIWLLLPALGISLGFMLLPHIALNLLFGHSGEDETALLRMAAFWPLLLALVSRQFLVLQEQSGHFVTACFAGLVILAGAAVIPHCENATAIMLAMNIKLAVLAITLYCAGRVHPAATEAAPCQH</sequence>
<evidence type="ECO:0000256" key="1">
    <source>
        <dbReference type="SAM" id="Phobius"/>
    </source>
</evidence>
<organism evidence="2 3">
    <name type="scientific">Thalassospira profundimaris</name>
    <dbReference type="NCBI Taxonomy" id="502049"/>
    <lineage>
        <taxon>Bacteria</taxon>
        <taxon>Pseudomonadati</taxon>
        <taxon>Pseudomonadota</taxon>
        <taxon>Alphaproteobacteria</taxon>
        <taxon>Rhodospirillales</taxon>
        <taxon>Thalassospiraceae</taxon>
        <taxon>Thalassospira</taxon>
    </lineage>
</organism>
<dbReference type="Proteomes" id="UP000252517">
    <property type="component" value="Unassembled WGS sequence"/>
</dbReference>
<keyword evidence="1" id="KW-0812">Transmembrane</keyword>
<reference evidence="2 3" key="1">
    <citation type="submission" date="2014-07" db="EMBL/GenBank/DDBJ databases">
        <title>Draft genome sequence of Thalassospira profundimaris S25-3-2.</title>
        <authorList>
            <person name="Lai Q."/>
            <person name="Shao Z."/>
        </authorList>
    </citation>
    <scope>NUCLEOTIDE SEQUENCE [LARGE SCALE GENOMIC DNA]</scope>
    <source>
        <strain evidence="2 3">S25-3-2</strain>
    </source>
</reference>
<accession>A0A367X3S5</accession>
<protein>
    <recommendedName>
        <fullName evidence="4">Polysaccharide biosynthesis protein</fullName>
    </recommendedName>
</protein>
<proteinExistence type="predicted"/>
<feature type="transmembrane region" description="Helical" evidence="1">
    <location>
        <begin position="105"/>
        <end position="124"/>
    </location>
</feature>
<dbReference type="EMBL" id="JPWH01000011">
    <property type="protein sequence ID" value="RCK48328.1"/>
    <property type="molecule type" value="Genomic_DNA"/>
</dbReference>
<feature type="transmembrane region" description="Helical" evidence="1">
    <location>
        <begin position="133"/>
        <end position="153"/>
    </location>
</feature>
<comment type="caution">
    <text evidence="2">The sequence shown here is derived from an EMBL/GenBank/DDBJ whole genome shotgun (WGS) entry which is preliminary data.</text>
</comment>